<comment type="caution">
    <text evidence="1">The sequence shown here is derived from an EMBL/GenBank/DDBJ whole genome shotgun (WGS) entry which is preliminary data.</text>
</comment>
<sequence>MSWMGTTEGRRNECEPLTKMSSLKERKRLMEEEAVDANLWQDMMEAEERLRGSVTMETAVEKKVSHDNGPPAS</sequence>
<proteinExistence type="predicted"/>
<name>A0AAW1FXW2_ZOAVI</name>
<accession>A0AAW1FXW2</accession>
<evidence type="ECO:0000313" key="1">
    <source>
        <dbReference type="EMBL" id="KAK9539168.1"/>
    </source>
</evidence>
<reference evidence="1 2" key="1">
    <citation type="journal article" date="2024" name="Genome Biol. Evol.">
        <title>Chromosome-level genome assembly of the viviparous eelpout Zoarces viviparus.</title>
        <authorList>
            <person name="Fuhrmann N."/>
            <person name="Brasseur M.V."/>
            <person name="Bakowski C.E."/>
            <person name="Podsiadlowski L."/>
            <person name="Prost S."/>
            <person name="Krehenwinkel H."/>
            <person name="Mayer C."/>
        </authorList>
    </citation>
    <scope>NUCLEOTIDE SEQUENCE [LARGE SCALE GENOMIC DNA]</scope>
    <source>
        <strain evidence="1">NO-MEL_2022_Ind0_liver</strain>
    </source>
</reference>
<evidence type="ECO:0000313" key="2">
    <source>
        <dbReference type="Proteomes" id="UP001488805"/>
    </source>
</evidence>
<dbReference type="EMBL" id="JBCEZU010000023">
    <property type="protein sequence ID" value="KAK9539168.1"/>
    <property type="molecule type" value="Genomic_DNA"/>
</dbReference>
<dbReference type="Proteomes" id="UP001488805">
    <property type="component" value="Unassembled WGS sequence"/>
</dbReference>
<keyword evidence="2" id="KW-1185">Reference proteome</keyword>
<dbReference type="AlphaFoldDB" id="A0AAW1FXW2"/>
<gene>
    <name evidence="1" type="ORF">VZT92_004293</name>
</gene>
<protein>
    <submittedName>
        <fullName evidence="1">Uncharacterized protein</fullName>
    </submittedName>
</protein>
<organism evidence="1 2">
    <name type="scientific">Zoarces viviparus</name>
    <name type="common">Viviparous eelpout</name>
    <name type="synonym">Blennius viviparus</name>
    <dbReference type="NCBI Taxonomy" id="48416"/>
    <lineage>
        <taxon>Eukaryota</taxon>
        <taxon>Metazoa</taxon>
        <taxon>Chordata</taxon>
        <taxon>Craniata</taxon>
        <taxon>Vertebrata</taxon>
        <taxon>Euteleostomi</taxon>
        <taxon>Actinopterygii</taxon>
        <taxon>Neopterygii</taxon>
        <taxon>Teleostei</taxon>
        <taxon>Neoteleostei</taxon>
        <taxon>Acanthomorphata</taxon>
        <taxon>Eupercaria</taxon>
        <taxon>Perciformes</taxon>
        <taxon>Cottioidei</taxon>
        <taxon>Zoarcales</taxon>
        <taxon>Zoarcidae</taxon>
        <taxon>Zoarcinae</taxon>
        <taxon>Zoarces</taxon>
    </lineage>
</organism>